<feature type="compositionally biased region" description="Acidic residues" evidence="6">
    <location>
        <begin position="51"/>
        <end position="66"/>
    </location>
</feature>
<comment type="caution">
    <text evidence="7">The sequence shown here is derived from an EMBL/GenBank/DDBJ whole genome shotgun (WGS) entry which is preliminary data.</text>
</comment>
<name>A0A0L0V0F2_9BASI</name>
<evidence type="ECO:0000256" key="6">
    <source>
        <dbReference type="SAM" id="MobiDB-lite"/>
    </source>
</evidence>
<gene>
    <name evidence="7" type="ORF">PSTG_13816</name>
</gene>
<dbReference type="STRING" id="1165861.A0A0L0V0F2"/>
<evidence type="ECO:0000313" key="8">
    <source>
        <dbReference type="Proteomes" id="UP000054564"/>
    </source>
</evidence>
<reference evidence="8" key="1">
    <citation type="submission" date="2014-03" db="EMBL/GenBank/DDBJ databases">
        <title>The Genome Sequence of Puccinia striiformis f. sp. tritici PST-78.</title>
        <authorList>
            <consortium name="The Broad Institute Genome Sequencing Platform"/>
            <person name="Cuomo C."/>
            <person name="Hulbert S."/>
            <person name="Chen X."/>
            <person name="Walker B."/>
            <person name="Young S.K."/>
            <person name="Zeng Q."/>
            <person name="Gargeya S."/>
            <person name="Fitzgerald M."/>
            <person name="Haas B."/>
            <person name="Abouelleil A."/>
            <person name="Alvarado L."/>
            <person name="Arachchi H.M."/>
            <person name="Berlin A.M."/>
            <person name="Chapman S.B."/>
            <person name="Goldberg J."/>
            <person name="Griggs A."/>
            <person name="Gujja S."/>
            <person name="Hansen M."/>
            <person name="Howarth C."/>
            <person name="Imamovic A."/>
            <person name="Larimer J."/>
            <person name="McCowan C."/>
            <person name="Montmayeur A."/>
            <person name="Murphy C."/>
            <person name="Neiman D."/>
            <person name="Pearson M."/>
            <person name="Priest M."/>
            <person name="Roberts A."/>
            <person name="Saif S."/>
            <person name="Shea T."/>
            <person name="Sisk P."/>
            <person name="Sykes S."/>
            <person name="Wortman J."/>
            <person name="Nusbaum C."/>
            <person name="Birren B."/>
        </authorList>
    </citation>
    <scope>NUCLEOTIDE SEQUENCE [LARGE SCALE GENOMIC DNA]</scope>
    <source>
        <strain evidence="8">race PST-78</strain>
    </source>
</reference>
<keyword evidence="3" id="KW-0863">Zinc-finger</keyword>
<dbReference type="InterPro" id="IPR012337">
    <property type="entry name" value="RNaseH-like_sf"/>
</dbReference>
<evidence type="ECO:0000256" key="2">
    <source>
        <dbReference type="ARBA" id="ARBA00022723"/>
    </source>
</evidence>
<keyword evidence="5" id="KW-0539">Nucleus</keyword>
<accession>A0A0L0V0F2</accession>
<feature type="region of interest" description="Disordered" evidence="6">
    <location>
        <begin position="43"/>
        <end position="66"/>
    </location>
</feature>
<evidence type="ECO:0008006" key="9">
    <source>
        <dbReference type="Google" id="ProtNLM"/>
    </source>
</evidence>
<dbReference type="PANTHER" id="PTHR46481">
    <property type="entry name" value="ZINC FINGER BED DOMAIN-CONTAINING PROTEIN 4"/>
    <property type="match status" value="1"/>
</dbReference>
<evidence type="ECO:0000256" key="1">
    <source>
        <dbReference type="ARBA" id="ARBA00004123"/>
    </source>
</evidence>
<dbReference type="EMBL" id="AJIL01000154">
    <property type="protein sequence ID" value="KNE92758.1"/>
    <property type="molecule type" value="Genomic_DNA"/>
</dbReference>
<keyword evidence="2" id="KW-0479">Metal-binding</keyword>
<dbReference type="GO" id="GO:0005634">
    <property type="term" value="C:nucleus"/>
    <property type="evidence" value="ECO:0007669"/>
    <property type="project" value="UniProtKB-SubCell"/>
</dbReference>
<dbReference type="SUPFAM" id="SSF53098">
    <property type="entry name" value="Ribonuclease H-like"/>
    <property type="match status" value="1"/>
</dbReference>
<dbReference type="Proteomes" id="UP000054564">
    <property type="component" value="Unassembled WGS sequence"/>
</dbReference>
<sequence length="283" mass="32190">MIEELKNFKWAHFKGGANWVRCFAHILNLIAQVVMRPFGSHKKKKTTNDLNFEEEEDSDDEDIDGEDADEQIQGFNKEVVDDCSEYEDDDSAADAPMATDLIDEDEIELESADVNNLSDEDDDDRYTSHSCKQSLAKFRAIARKLNKSPHSKEVFVGFCRENKCLKPHNIQRDVKTRWNSTLMQLTSITRCAKAMWGRSQRTRSLFGWLEGYTWTTKDTRSTPLNGGLHKSAVAILMVGCFKWHSTCLAAQPQLSTWRELSVLVGTMCPLPDTDSMLRLSLVA</sequence>
<dbReference type="InterPro" id="IPR052035">
    <property type="entry name" value="ZnF_BED_domain_contain"/>
</dbReference>
<dbReference type="AlphaFoldDB" id="A0A0L0V0F2"/>
<keyword evidence="8" id="KW-1185">Reference proteome</keyword>
<comment type="subcellular location">
    <subcellularLocation>
        <location evidence="1">Nucleus</location>
    </subcellularLocation>
</comment>
<keyword evidence="4" id="KW-0862">Zinc</keyword>
<dbReference type="PANTHER" id="PTHR46481:SF10">
    <property type="entry name" value="ZINC FINGER BED DOMAIN-CONTAINING PROTEIN 39"/>
    <property type="match status" value="1"/>
</dbReference>
<evidence type="ECO:0000313" key="7">
    <source>
        <dbReference type="EMBL" id="KNE92758.1"/>
    </source>
</evidence>
<protein>
    <recommendedName>
        <fullName evidence="9">hAT-like transposase RNase-H fold domain-containing protein</fullName>
    </recommendedName>
</protein>
<evidence type="ECO:0000256" key="3">
    <source>
        <dbReference type="ARBA" id="ARBA00022771"/>
    </source>
</evidence>
<proteinExistence type="predicted"/>
<evidence type="ECO:0000256" key="4">
    <source>
        <dbReference type="ARBA" id="ARBA00022833"/>
    </source>
</evidence>
<dbReference type="GO" id="GO:0008270">
    <property type="term" value="F:zinc ion binding"/>
    <property type="evidence" value="ECO:0007669"/>
    <property type="project" value="UniProtKB-KW"/>
</dbReference>
<organism evidence="7 8">
    <name type="scientific">Puccinia striiformis f. sp. tritici PST-78</name>
    <dbReference type="NCBI Taxonomy" id="1165861"/>
    <lineage>
        <taxon>Eukaryota</taxon>
        <taxon>Fungi</taxon>
        <taxon>Dikarya</taxon>
        <taxon>Basidiomycota</taxon>
        <taxon>Pucciniomycotina</taxon>
        <taxon>Pucciniomycetes</taxon>
        <taxon>Pucciniales</taxon>
        <taxon>Pucciniaceae</taxon>
        <taxon>Puccinia</taxon>
    </lineage>
</organism>
<evidence type="ECO:0000256" key="5">
    <source>
        <dbReference type="ARBA" id="ARBA00023242"/>
    </source>
</evidence>